<dbReference type="CDD" id="cd01650">
    <property type="entry name" value="RT_nLTR_like"/>
    <property type="match status" value="1"/>
</dbReference>
<comment type="caution">
    <text evidence="2">The sequence shown here is derived from an EMBL/GenBank/DDBJ whole genome shotgun (WGS) entry which is preliminary data.</text>
</comment>
<dbReference type="InterPro" id="IPR005135">
    <property type="entry name" value="Endo/exonuclease/phosphatase"/>
</dbReference>
<gene>
    <name evidence="2" type="ORF">Sradi_7001500</name>
</gene>
<name>A0AAW2JCJ6_SESRA</name>
<dbReference type="PROSITE" id="PS50878">
    <property type="entry name" value="RT_POL"/>
    <property type="match status" value="1"/>
</dbReference>
<reference evidence="2" key="1">
    <citation type="submission" date="2020-06" db="EMBL/GenBank/DDBJ databases">
        <authorList>
            <person name="Li T."/>
            <person name="Hu X."/>
            <person name="Zhang T."/>
            <person name="Song X."/>
            <person name="Zhang H."/>
            <person name="Dai N."/>
            <person name="Sheng W."/>
            <person name="Hou X."/>
            <person name="Wei L."/>
        </authorList>
    </citation>
    <scope>NUCLEOTIDE SEQUENCE</scope>
    <source>
        <strain evidence="2">G02</strain>
        <tissue evidence="2">Leaf</tissue>
    </source>
</reference>
<dbReference type="PANTHER" id="PTHR33116">
    <property type="entry name" value="REVERSE TRANSCRIPTASE ZINC-BINDING DOMAIN-CONTAINING PROTEIN-RELATED-RELATED"/>
    <property type="match status" value="1"/>
</dbReference>
<dbReference type="SUPFAM" id="SSF56672">
    <property type="entry name" value="DNA/RNA polymerases"/>
    <property type="match status" value="1"/>
</dbReference>
<dbReference type="PANTHER" id="PTHR33116:SF76">
    <property type="entry name" value="DUF4283 DOMAIN-CONTAINING PROTEIN"/>
    <property type="match status" value="1"/>
</dbReference>
<proteinExistence type="predicted"/>
<dbReference type="InterPro" id="IPR000477">
    <property type="entry name" value="RT_dom"/>
</dbReference>
<dbReference type="InterPro" id="IPR026960">
    <property type="entry name" value="RVT-Znf"/>
</dbReference>
<evidence type="ECO:0000259" key="1">
    <source>
        <dbReference type="PROSITE" id="PS50878"/>
    </source>
</evidence>
<dbReference type="Pfam" id="PF03372">
    <property type="entry name" value="Exo_endo_phos"/>
    <property type="match status" value="1"/>
</dbReference>
<dbReference type="Pfam" id="PF00078">
    <property type="entry name" value="RVT_1"/>
    <property type="match status" value="1"/>
</dbReference>
<protein>
    <recommendedName>
        <fullName evidence="1">Reverse transcriptase domain-containing protein</fullName>
    </recommendedName>
</protein>
<dbReference type="InterPro" id="IPR036691">
    <property type="entry name" value="Endo/exonu/phosph_ase_sf"/>
</dbReference>
<dbReference type="Pfam" id="PF13966">
    <property type="entry name" value="zf-RVT"/>
    <property type="match status" value="2"/>
</dbReference>
<dbReference type="EMBL" id="JACGWJ010000461">
    <property type="protein sequence ID" value="KAL0292140.1"/>
    <property type="molecule type" value="Genomic_DNA"/>
</dbReference>
<organism evidence="2">
    <name type="scientific">Sesamum radiatum</name>
    <name type="common">Black benniseed</name>
    <dbReference type="NCBI Taxonomy" id="300843"/>
    <lineage>
        <taxon>Eukaryota</taxon>
        <taxon>Viridiplantae</taxon>
        <taxon>Streptophyta</taxon>
        <taxon>Embryophyta</taxon>
        <taxon>Tracheophyta</taxon>
        <taxon>Spermatophyta</taxon>
        <taxon>Magnoliopsida</taxon>
        <taxon>eudicotyledons</taxon>
        <taxon>Gunneridae</taxon>
        <taxon>Pentapetalae</taxon>
        <taxon>asterids</taxon>
        <taxon>lamiids</taxon>
        <taxon>Lamiales</taxon>
        <taxon>Pedaliaceae</taxon>
        <taxon>Sesamum</taxon>
    </lineage>
</organism>
<dbReference type="SUPFAM" id="SSF56219">
    <property type="entry name" value="DNase I-like"/>
    <property type="match status" value="1"/>
</dbReference>
<feature type="domain" description="Reverse transcriptase" evidence="1">
    <location>
        <begin position="388"/>
        <end position="667"/>
    </location>
</feature>
<dbReference type="InterPro" id="IPR043502">
    <property type="entry name" value="DNA/RNA_pol_sf"/>
</dbReference>
<reference evidence="2" key="2">
    <citation type="journal article" date="2024" name="Plant">
        <title>Genomic evolution and insights into agronomic trait innovations of Sesamum species.</title>
        <authorList>
            <person name="Miao H."/>
            <person name="Wang L."/>
            <person name="Qu L."/>
            <person name="Liu H."/>
            <person name="Sun Y."/>
            <person name="Le M."/>
            <person name="Wang Q."/>
            <person name="Wei S."/>
            <person name="Zheng Y."/>
            <person name="Lin W."/>
            <person name="Duan Y."/>
            <person name="Cao H."/>
            <person name="Xiong S."/>
            <person name="Wang X."/>
            <person name="Wei L."/>
            <person name="Li C."/>
            <person name="Ma Q."/>
            <person name="Ju M."/>
            <person name="Zhao R."/>
            <person name="Li G."/>
            <person name="Mu C."/>
            <person name="Tian Q."/>
            <person name="Mei H."/>
            <person name="Zhang T."/>
            <person name="Gao T."/>
            <person name="Zhang H."/>
        </authorList>
    </citation>
    <scope>NUCLEOTIDE SEQUENCE</scope>
    <source>
        <strain evidence="2">G02</strain>
    </source>
</reference>
<dbReference type="Gene3D" id="3.60.10.10">
    <property type="entry name" value="Endonuclease/exonuclease/phosphatase"/>
    <property type="match status" value="1"/>
</dbReference>
<sequence>MHTWCLITVIYGDYDIIPRRELWSALRNISRGIQNEPWLILGDFNAVMDDSEVCGQAADTSASMAEFRSCIRDTSLVPLPFTGCPYTWHNCSEGPRSLWKRLDRVLVNGAWLDAWPDSSYVSALPSTSDHSPLILTGMDRFTDHAIFRFDNYIAQLPGFLDSVHNIWKHRIIGSAMYDVVCKLKILKPEFRRQKKLTGDLTNNVKKAKFFLDKAQAMFDTHKEDIFLNLVKCCRQVYSTAIKLEISMLQQRAKLRWLKHGDQNSKVFFRKINSTRVKQRVFQITTASGDILTAQHDVNQEFITYFQNLLGGSSSHRVLDLEFLRHDLKHLISTAEANLLVAPVTYLEVKEAFFDIEIESAPGPDGYTSAFYRNAWPVVGQSMVEAVGEFFRTGKILKQINTTLLVLIPKVNMPTYVSDFRPISCCNVLYKAITKILVKRLQQVLPLLIDYSQNAFVPGRSIADNILLAQELLAGYNQTRLPARCTLKIDIQKAYDSVEWDFLLEVLRLFNFPRQFIVLIEQCITTASFSVSLNGSIYGFFKGGRGLRQGDPISPYLFVLVMEICNTLIRHRVQNSAQFQHHWKCKELGLVSLCFADDVLLFCKAHIPSIKVLTNTLSEFATLSGLKVNPAKSQTILSRAVQQERQQILDTVGFQEGSLPVRYLGIPLTSSRLTISDCRPLIDKVDSKLAGWQHQNLSYAGRLQLIKSVLSTLHTYWASVFILPKGVLKLLEQKMRAFLWHGSSGSGNAKVAWDQLCKPKAEGGLGIRSLIITNQALILKQLWRILQNDGTSIWVDWIQQYRLRHTTLWTFNRGAGSWGWKKMLKLRPILQRGVTYKVGDGSSFSLWQDIWHVRGPLSLNFPRGPEVTGLPLNSKLSSVLQHNCWIWPASIDSDITEIMSQLPPTYPSEADAICWNSTSGSFTVKSAILLIQPIATRVHWHGLLQDCKPLIDKLETRIAGWNHLNLTFAGRVQLIRSVLNTLHSYWASVFILPKGIIKILEAKIRKFLWQGSTGRGYAKVAWEQICRPKEEGGLGFRSIMIMNQALMLKHLWKLIQPDSESIWVNWILHYRLRKTTLWTFTGSTGSWGWKKMIKLKPFLKRGTHYRVGDGSTFKLWQDIWHEQGPLCLSHPEGPQLTGLPLDALLSSVIQHGQWSWPAISDAEFNEVSSQLPPIHPNSPDEITWRLNSGKFTVQSAIELFQPHTNQVEWHGLLQGRYKIPRHSFILWLAIMEKLSTMDKAWLSHGDNGCVFCDGHFTETHEHLFFNCQYSKRCLHLVQRQVRFQWPCSSWQHGIHWASKRWRSSHLVNAASRALLAALVYYIWIERNNRRFNNTATAAESVAYRVVEEIRLRIQIEESSFSVSLNGAIHGFFKGGRDLDRVTLCHLTYSFWLWKSGIHFSVSESEIQPNSNTIGSAKKSGLKVNQAKSQIILSSSVQQERQQILEFLGFQEGSLPIRYLGIPLTSSRLTIADCRPLIDKVDARLAAWINQNLSYAGRLQLIKSVLSTLHTYWASAFILPKGVLKSLEKKMRQFLWHGSTGSGIAKVAWEQICKPREEGGLGIRSLVSANQALMLKQLWRIIQHDGNSIWVDWVHRYRLRQSTIWTFNSATGSWGWKKLLKLRPLLRRGVTYKIGDGSSFNLWQDIWHEQGPLCLTFPQGPRVTGLPLTTPLSSVLQHNQWCWPALTDAEIVAQLPPTDPTAADMICWNSSSGKYTLKSAVSLIQPSTPRVFWFGLLQGKFKIPRHGFVLWMAILEKLSTMDKPWVPSAENGCVLCGGHIDETHEHLFFKCWYSKRCLSILKRKIRFHWPFSEWQRGLTWASKKWRGNHLVNAAFRATLAALVYHLWTERNNRKFAATSSPAESI</sequence>
<dbReference type="GO" id="GO:0003824">
    <property type="term" value="F:catalytic activity"/>
    <property type="evidence" value="ECO:0007669"/>
    <property type="project" value="InterPro"/>
</dbReference>
<evidence type="ECO:0000313" key="2">
    <source>
        <dbReference type="EMBL" id="KAL0292140.1"/>
    </source>
</evidence>
<accession>A0AAW2JCJ6</accession>